<reference evidence="3" key="1">
    <citation type="submission" date="2017-09" db="EMBL/GenBank/DDBJ databases">
        <title>Depth-based differentiation of microbial function through sediment-hosted aquifers and enrichment of novel symbionts in the deep terrestrial subsurface.</title>
        <authorList>
            <person name="Probst A.J."/>
            <person name="Ladd B."/>
            <person name="Jarett J.K."/>
            <person name="Geller-Mcgrath D.E."/>
            <person name="Sieber C.M.K."/>
            <person name="Emerson J.B."/>
            <person name="Anantharaman K."/>
            <person name="Thomas B.C."/>
            <person name="Malmstrom R."/>
            <person name="Stieglmeier M."/>
            <person name="Klingl A."/>
            <person name="Woyke T."/>
            <person name="Ryan C.M."/>
            <person name="Banfield J.F."/>
        </authorList>
    </citation>
    <scope>NUCLEOTIDE SEQUENCE [LARGE SCALE GENOMIC DNA]</scope>
</reference>
<evidence type="ECO:0000313" key="2">
    <source>
        <dbReference type="EMBL" id="PJC31704.1"/>
    </source>
</evidence>
<feature type="domain" description="SpoVT-AbrB" evidence="1">
    <location>
        <begin position="10"/>
        <end position="55"/>
    </location>
</feature>
<sequence>MKNQINITIVKMMDRGMMVIPQKLRNELGLKKGDYITAVIRNDEIVLKPHIFLKQTSNTTKEPLNIQKSLISKEEGLKILSKKTKKPLWTKEDDIFLKQGRDLIEERLKQYDNT</sequence>
<dbReference type="Gene3D" id="2.10.260.10">
    <property type="match status" value="1"/>
</dbReference>
<dbReference type="SUPFAM" id="SSF89447">
    <property type="entry name" value="AbrB/MazE/MraZ-like"/>
    <property type="match status" value="1"/>
</dbReference>
<evidence type="ECO:0000313" key="3">
    <source>
        <dbReference type="Proteomes" id="UP000231383"/>
    </source>
</evidence>
<dbReference type="AlphaFoldDB" id="A0A2M8EYN0"/>
<protein>
    <recommendedName>
        <fullName evidence="1">SpoVT-AbrB domain-containing protein</fullName>
    </recommendedName>
</protein>
<proteinExistence type="predicted"/>
<organism evidence="2 3">
    <name type="scientific">Candidatus Roizmanbacteria bacterium CG_4_9_14_0_2_um_filter_39_13</name>
    <dbReference type="NCBI Taxonomy" id="1974839"/>
    <lineage>
        <taxon>Bacteria</taxon>
        <taxon>Candidatus Roizmaniibacteriota</taxon>
    </lineage>
</organism>
<dbReference type="Proteomes" id="UP000231383">
    <property type="component" value="Unassembled WGS sequence"/>
</dbReference>
<dbReference type="SMART" id="SM00966">
    <property type="entry name" value="SpoVT_AbrB"/>
    <property type="match status" value="1"/>
</dbReference>
<comment type="caution">
    <text evidence="2">The sequence shown here is derived from an EMBL/GenBank/DDBJ whole genome shotgun (WGS) entry which is preliminary data.</text>
</comment>
<name>A0A2M8EYN0_9BACT</name>
<dbReference type="NCBIfam" id="TIGR01439">
    <property type="entry name" value="lp_hng_hel_AbrB"/>
    <property type="match status" value="1"/>
</dbReference>
<dbReference type="EMBL" id="PFSC01000106">
    <property type="protein sequence ID" value="PJC31704.1"/>
    <property type="molecule type" value="Genomic_DNA"/>
</dbReference>
<gene>
    <name evidence="2" type="ORF">CO051_03930</name>
</gene>
<dbReference type="InterPro" id="IPR037914">
    <property type="entry name" value="SpoVT-AbrB_sf"/>
</dbReference>
<dbReference type="InterPro" id="IPR007159">
    <property type="entry name" value="SpoVT-AbrB_dom"/>
</dbReference>
<dbReference type="GO" id="GO:0003677">
    <property type="term" value="F:DNA binding"/>
    <property type="evidence" value="ECO:0007669"/>
    <property type="project" value="InterPro"/>
</dbReference>
<dbReference type="Pfam" id="PF04014">
    <property type="entry name" value="MazE_antitoxin"/>
    <property type="match status" value="1"/>
</dbReference>
<evidence type="ECO:0000259" key="1">
    <source>
        <dbReference type="SMART" id="SM00966"/>
    </source>
</evidence>
<accession>A0A2M8EYN0</accession>